<gene>
    <name evidence="1" type="ORF">DAEQUDRAFT_162928</name>
</gene>
<evidence type="ECO:0000313" key="1">
    <source>
        <dbReference type="EMBL" id="KZT70717.1"/>
    </source>
</evidence>
<organism evidence="1 2">
    <name type="scientific">Daedalea quercina L-15889</name>
    <dbReference type="NCBI Taxonomy" id="1314783"/>
    <lineage>
        <taxon>Eukaryota</taxon>
        <taxon>Fungi</taxon>
        <taxon>Dikarya</taxon>
        <taxon>Basidiomycota</taxon>
        <taxon>Agaricomycotina</taxon>
        <taxon>Agaricomycetes</taxon>
        <taxon>Polyporales</taxon>
        <taxon>Fomitopsis</taxon>
    </lineage>
</organism>
<keyword evidence="2" id="KW-1185">Reference proteome</keyword>
<dbReference type="AlphaFoldDB" id="A0A165RGF9"/>
<proteinExistence type="predicted"/>
<reference evidence="1 2" key="1">
    <citation type="journal article" date="2016" name="Mol. Biol. Evol.">
        <title>Comparative Genomics of Early-Diverging Mushroom-Forming Fungi Provides Insights into the Origins of Lignocellulose Decay Capabilities.</title>
        <authorList>
            <person name="Nagy L.G."/>
            <person name="Riley R."/>
            <person name="Tritt A."/>
            <person name="Adam C."/>
            <person name="Daum C."/>
            <person name="Floudas D."/>
            <person name="Sun H."/>
            <person name="Yadav J.S."/>
            <person name="Pangilinan J."/>
            <person name="Larsson K.H."/>
            <person name="Matsuura K."/>
            <person name="Barry K."/>
            <person name="Labutti K."/>
            <person name="Kuo R."/>
            <person name="Ohm R.A."/>
            <person name="Bhattacharya S.S."/>
            <person name="Shirouzu T."/>
            <person name="Yoshinaga Y."/>
            <person name="Martin F.M."/>
            <person name="Grigoriev I.V."/>
            <person name="Hibbett D.S."/>
        </authorList>
    </citation>
    <scope>NUCLEOTIDE SEQUENCE [LARGE SCALE GENOMIC DNA]</scope>
    <source>
        <strain evidence="1 2">L-15889</strain>
    </source>
</reference>
<sequence>MEILQKENTLPLSCSSLFPTFGGGAAYARMLFMPPPSRFLASIFSERHLCSQISGWSLQSTTLCHTLMSLIWGTLIHLCWLPCTSAGLPSGWHTHRKHRCLLRSSTYLSSDTSRRTHCSVLLIMLLQ</sequence>
<dbReference type="EMBL" id="KV429049">
    <property type="protein sequence ID" value="KZT70717.1"/>
    <property type="molecule type" value="Genomic_DNA"/>
</dbReference>
<dbReference type="Proteomes" id="UP000076727">
    <property type="component" value="Unassembled WGS sequence"/>
</dbReference>
<accession>A0A165RGF9</accession>
<protein>
    <submittedName>
        <fullName evidence="1">Uncharacterized protein</fullName>
    </submittedName>
</protein>
<name>A0A165RGF9_9APHY</name>
<evidence type="ECO:0000313" key="2">
    <source>
        <dbReference type="Proteomes" id="UP000076727"/>
    </source>
</evidence>